<dbReference type="GO" id="GO:0060271">
    <property type="term" value="P:cilium assembly"/>
    <property type="evidence" value="ECO:0007669"/>
    <property type="project" value="TreeGrafter"/>
</dbReference>
<feature type="compositionally biased region" description="Low complexity" evidence="11">
    <location>
        <begin position="393"/>
        <end position="410"/>
    </location>
</feature>
<dbReference type="Gene3D" id="3.40.250.10">
    <property type="entry name" value="Rhodanese-like domain"/>
    <property type="match status" value="1"/>
</dbReference>
<evidence type="ECO:0000256" key="5">
    <source>
        <dbReference type="ARBA" id="ARBA00022794"/>
    </source>
</evidence>
<evidence type="ECO:0000256" key="4">
    <source>
        <dbReference type="ARBA" id="ARBA00022490"/>
    </source>
</evidence>
<evidence type="ECO:0000313" key="14">
    <source>
        <dbReference type="Proteomes" id="UP000054350"/>
    </source>
</evidence>
<dbReference type="eggNOG" id="ENOG502QR8A">
    <property type="taxonomic scope" value="Eukaryota"/>
</dbReference>
<dbReference type="InterPro" id="IPR036873">
    <property type="entry name" value="Rhodanese-like_dom_sf"/>
</dbReference>
<dbReference type="SUPFAM" id="SSF52821">
    <property type="entry name" value="Rhodanese/Cell cycle control phosphatase"/>
    <property type="match status" value="1"/>
</dbReference>
<dbReference type="VEuPathDB" id="FungiDB:AMAG_17588"/>
<dbReference type="OrthoDB" id="5577017at2759"/>
<gene>
    <name evidence="13" type="ORF">AMAG_17588</name>
</gene>
<feature type="domain" description="Rhodanese" evidence="12">
    <location>
        <begin position="208"/>
        <end position="299"/>
    </location>
</feature>
<evidence type="ECO:0000256" key="8">
    <source>
        <dbReference type="ARBA" id="ARBA00023212"/>
    </source>
</evidence>
<evidence type="ECO:0000256" key="11">
    <source>
        <dbReference type="SAM" id="MobiDB-lite"/>
    </source>
</evidence>
<evidence type="ECO:0000256" key="3">
    <source>
        <dbReference type="ARBA" id="ARBA00022448"/>
    </source>
</evidence>
<evidence type="ECO:0000259" key="12">
    <source>
        <dbReference type="PROSITE" id="PS50206"/>
    </source>
</evidence>
<comment type="similarity">
    <text evidence="10">Belongs to the CEP41 family.</text>
</comment>
<dbReference type="GO" id="GO:0036064">
    <property type="term" value="C:ciliary basal body"/>
    <property type="evidence" value="ECO:0007669"/>
    <property type="project" value="TreeGrafter"/>
</dbReference>
<dbReference type="PANTHER" id="PTHR44390:SF1">
    <property type="entry name" value="CENTROSOMAL PROTEIN OF 41 KDA"/>
    <property type="match status" value="1"/>
</dbReference>
<dbReference type="GO" id="GO:0015031">
    <property type="term" value="P:protein transport"/>
    <property type="evidence" value="ECO:0007669"/>
    <property type="project" value="UniProtKB-KW"/>
</dbReference>
<keyword evidence="6" id="KW-0653">Protein transport</keyword>
<feature type="compositionally biased region" description="Pro residues" evidence="11">
    <location>
        <begin position="146"/>
        <end position="155"/>
    </location>
</feature>
<evidence type="ECO:0000313" key="13">
    <source>
        <dbReference type="EMBL" id="KNE73392.1"/>
    </source>
</evidence>
<evidence type="ECO:0000256" key="10">
    <source>
        <dbReference type="ARBA" id="ARBA00038465"/>
    </source>
</evidence>
<name>A0A0L0TF62_ALLM3</name>
<dbReference type="PANTHER" id="PTHR44390">
    <property type="entry name" value="CENTROSOMAL PROTEIN OF 41 KDA"/>
    <property type="match status" value="1"/>
</dbReference>
<keyword evidence="7" id="KW-0969">Cilium</keyword>
<feature type="region of interest" description="Disordered" evidence="11">
    <location>
        <begin position="347"/>
        <end position="416"/>
    </location>
</feature>
<accession>A0A0L0TF62</accession>
<feature type="compositionally biased region" description="Low complexity" evidence="11">
    <location>
        <begin position="95"/>
        <end position="115"/>
    </location>
</feature>
<reference evidence="13 14" key="1">
    <citation type="submission" date="2009-11" db="EMBL/GenBank/DDBJ databases">
        <title>Annotation of Allomyces macrogynus ATCC 38327.</title>
        <authorList>
            <consortium name="The Broad Institute Genome Sequencing Platform"/>
            <person name="Russ C."/>
            <person name="Cuomo C."/>
            <person name="Burger G."/>
            <person name="Gray M.W."/>
            <person name="Holland P.W.H."/>
            <person name="King N."/>
            <person name="Lang F.B.F."/>
            <person name="Roger A.J."/>
            <person name="Ruiz-Trillo I."/>
            <person name="Young S.K."/>
            <person name="Zeng Q."/>
            <person name="Gargeya S."/>
            <person name="Fitzgerald M."/>
            <person name="Haas B."/>
            <person name="Abouelleil A."/>
            <person name="Alvarado L."/>
            <person name="Arachchi H.M."/>
            <person name="Berlin A."/>
            <person name="Chapman S.B."/>
            <person name="Gearin G."/>
            <person name="Goldberg J."/>
            <person name="Griggs A."/>
            <person name="Gujja S."/>
            <person name="Hansen M."/>
            <person name="Heiman D."/>
            <person name="Howarth C."/>
            <person name="Larimer J."/>
            <person name="Lui A."/>
            <person name="MacDonald P.J.P."/>
            <person name="McCowen C."/>
            <person name="Montmayeur A."/>
            <person name="Murphy C."/>
            <person name="Neiman D."/>
            <person name="Pearson M."/>
            <person name="Priest M."/>
            <person name="Roberts A."/>
            <person name="Saif S."/>
            <person name="Shea T."/>
            <person name="Sisk P."/>
            <person name="Stolte C."/>
            <person name="Sykes S."/>
            <person name="Wortman J."/>
            <person name="Nusbaum C."/>
            <person name="Birren B."/>
        </authorList>
    </citation>
    <scope>NUCLEOTIDE SEQUENCE [LARGE SCALE GENOMIC DNA]</scope>
    <source>
        <strain evidence="13 14">ATCC 38327</strain>
    </source>
</reference>
<dbReference type="Pfam" id="PF00581">
    <property type="entry name" value="Rhodanese"/>
    <property type="match status" value="1"/>
</dbReference>
<evidence type="ECO:0000256" key="6">
    <source>
        <dbReference type="ARBA" id="ARBA00022927"/>
    </source>
</evidence>
<evidence type="ECO:0000256" key="7">
    <source>
        <dbReference type="ARBA" id="ARBA00023069"/>
    </source>
</evidence>
<keyword evidence="9" id="KW-0966">Cell projection</keyword>
<dbReference type="OMA" id="YLENEMF"/>
<sequence>MSKKDALADRSFLGKPFPKAKKYSDIRPTIDSGASEANFLRKQAFKSHEHKYLENEMFGRLKPVTLGRLIYETQLDIDLLSMEANITSRVQTPVATRDTTRTSSPAPPTTTAAAPKLSGSFFLGDYSERSRSSDAPPPGRRIMPAPAAPLPPRPPLCSDRLHDSVMHLMADPDSDRAKMHHHGPGTPPIHGLKFNGAADTGYNWDLPYLLLDVRDFAEWRTCHLIGALTYPHVFIRRDQISKDLVMYRNKENKIIVLYDNDECIAAPAAQILCERGFENVFILTGGMLHMVEMISGVLVGDPPTPPHAELPQLQPKRSVVQRESPRPTALPQSGEFNMVNLERSLMAATSTTQASTSRSTTRMSTYSTTSTATAASARTKAAVGGLVKGASSRTAPGANAGRAGPVGVAGARRRGT</sequence>
<keyword evidence="14" id="KW-1185">Reference proteome</keyword>
<feature type="region of interest" description="Disordered" evidence="11">
    <location>
        <begin position="302"/>
        <end position="333"/>
    </location>
</feature>
<dbReference type="PROSITE" id="PS50206">
    <property type="entry name" value="RHODANESE_3"/>
    <property type="match status" value="1"/>
</dbReference>
<comment type="subcellular location">
    <subcellularLocation>
        <location evidence="1">Cytoplasm</location>
        <location evidence="1">Cytoskeleton</location>
        <location evidence="1">Cilium basal body</location>
    </subcellularLocation>
    <subcellularLocation>
        <location evidence="2">Cytoplasm</location>
        <location evidence="2">Cytoskeleton</location>
        <location evidence="2">Microtubule organizing center</location>
        <location evidence="2">Centrosome</location>
    </subcellularLocation>
</comment>
<reference evidence="14" key="2">
    <citation type="submission" date="2009-11" db="EMBL/GenBank/DDBJ databases">
        <title>The Genome Sequence of Allomyces macrogynus strain ATCC 38327.</title>
        <authorList>
            <consortium name="The Broad Institute Genome Sequencing Platform"/>
            <person name="Russ C."/>
            <person name="Cuomo C."/>
            <person name="Shea T."/>
            <person name="Young S.K."/>
            <person name="Zeng Q."/>
            <person name="Koehrsen M."/>
            <person name="Haas B."/>
            <person name="Borodovsky M."/>
            <person name="Guigo R."/>
            <person name="Alvarado L."/>
            <person name="Berlin A."/>
            <person name="Borenstein D."/>
            <person name="Chen Z."/>
            <person name="Engels R."/>
            <person name="Freedman E."/>
            <person name="Gellesch M."/>
            <person name="Goldberg J."/>
            <person name="Griggs A."/>
            <person name="Gujja S."/>
            <person name="Heiman D."/>
            <person name="Hepburn T."/>
            <person name="Howarth C."/>
            <person name="Jen D."/>
            <person name="Larson L."/>
            <person name="Lewis B."/>
            <person name="Mehta T."/>
            <person name="Park D."/>
            <person name="Pearson M."/>
            <person name="Roberts A."/>
            <person name="Saif S."/>
            <person name="Shenoy N."/>
            <person name="Sisk P."/>
            <person name="Stolte C."/>
            <person name="Sykes S."/>
            <person name="Walk T."/>
            <person name="White J."/>
            <person name="Yandava C."/>
            <person name="Burger G."/>
            <person name="Gray M.W."/>
            <person name="Holland P.W.H."/>
            <person name="King N."/>
            <person name="Lang F.B.F."/>
            <person name="Roger A.J."/>
            <person name="Ruiz-Trillo I."/>
            <person name="Lander E."/>
            <person name="Nusbaum C."/>
        </authorList>
    </citation>
    <scope>NUCLEOTIDE SEQUENCE [LARGE SCALE GENOMIC DNA]</scope>
    <source>
        <strain evidence="14">ATCC 38327</strain>
    </source>
</reference>
<keyword evidence="5" id="KW-0970">Cilium biogenesis/degradation</keyword>
<keyword evidence="4" id="KW-0963">Cytoplasm</keyword>
<dbReference type="InterPro" id="IPR001763">
    <property type="entry name" value="Rhodanese-like_dom"/>
</dbReference>
<feature type="region of interest" description="Disordered" evidence="11">
    <location>
        <begin position="92"/>
        <end position="156"/>
    </location>
</feature>
<keyword evidence="8" id="KW-0206">Cytoskeleton</keyword>
<feature type="compositionally biased region" description="Low complexity" evidence="11">
    <location>
        <begin position="347"/>
        <end position="382"/>
    </location>
</feature>
<dbReference type="STRING" id="578462.A0A0L0TF62"/>
<organism evidence="13 14">
    <name type="scientific">Allomyces macrogynus (strain ATCC 38327)</name>
    <name type="common">Allomyces javanicus var. macrogynus</name>
    <dbReference type="NCBI Taxonomy" id="578462"/>
    <lineage>
        <taxon>Eukaryota</taxon>
        <taxon>Fungi</taxon>
        <taxon>Fungi incertae sedis</taxon>
        <taxon>Blastocladiomycota</taxon>
        <taxon>Blastocladiomycetes</taxon>
        <taxon>Blastocladiales</taxon>
        <taxon>Blastocladiaceae</taxon>
        <taxon>Allomyces</taxon>
    </lineage>
</organism>
<keyword evidence="3" id="KW-0813">Transport</keyword>
<dbReference type="SMART" id="SM00450">
    <property type="entry name" value="RHOD"/>
    <property type="match status" value="1"/>
</dbReference>
<evidence type="ECO:0000256" key="2">
    <source>
        <dbReference type="ARBA" id="ARBA00004300"/>
    </source>
</evidence>
<dbReference type="EMBL" id="GG745401">
    <property type="protein sequence ID" value="KNE73392.1"/>
    <property type="molecule type" value="Genomic_DNA"/>
</dbReference>
<evidence type="ECO:0000256" key="9">
    <source>
        <dbReference type="ARBA" id="ARBA00023273"/>
    </source>
</evidence>
<evidence type="ECO:0000256" key="1">
    <source>
        <dbReference type="ARBA" id="ARBA00004120"/>
    </source>
</evidence>
<dbReference type="InterPro" id="IPR051889">
    <property type="entry name" value="CEP41"/>
</dbReference>
<dbReference type="Proteomes" id="UP000054350">
    <property type="component" value="Unassembled WGS sequence"/>
</dbReference>
<dbReference type="CDD" id="cd00158">
    <property type="entry name" value="RHOD"/>
    <property type="match status" value="1"/>
</dbReference>
<protein>
    <recommendedName>
        <fullName evidence="12">Rhodanese domain-containing protein</fullName>
    </recommendedName>
</protein>
<dbReference type="AlphaFoldDB" id="A0A0L0TF62"/>
<proteinExistence type="inferred from homology"/>